<evidence type="ECO:0000256" key="3">
    <source>
        <dbReference type="ARBA" id="ARBA00022603"/>
    </source>
</evidence>
<evidence type="ECO:0000256" key="1">
    <source>
        <dbReference type="ARBA" id="ARBA00009258"/>
    </source>
</evidence>
<protein>
    <recommendedName>
        <fullName evidence="6">rRNA methyltransferase 2, mitochondrial</fullName>
    </recommendedName>
</protein>
<gene>
    <name evidence="10" type="ORF">NEOLEDRAFT_1075033</name>
</gene>
<dbReference type="OrthoDB" id="20105at2759"/>
<organism evidence="10 11">
    <name type="scientific">Neolentinus lepideus HHB14362 ss-1</name>
    <dbReference type="NCBI Taxonomy" id="1314782"/>
    <lineage>
        <taxon>Eukaryota</taxon>
        <taxon>Fungi</taxon>
        <taxon>Dikarya</taxon>
        <taxon>Basidiomycota</taxon>
        <taxon>Agaricomycotina</taxon>
        <taxon>Agaricomycetes</taxon>
        <taxon>Gloeophyllales</taxon>
        <taxon>Gloeophyllaceae</taxon>
        <taxon>Neolentinus</taxon>
    </lineage>
</organism>
<dbReference type="HAMAP" id="MF_01547">
    <property type="entry name" value="RNA_methyltr_E"/>
    <property type="match status" value="1"/>
</dbReference>
<dbReference type="InterPro" id="IPR002877">
    <property type="entry name" value="RNA_MeTrfase_FtsJ_dom"/>
</dbReference>
<dbReference type="FunCoup" id="A0A165P9E5">
    <property type="interactions" value="1351"/>
</dbReference>
<dbReference type="PANTHER" id="PTHR10920">
    <property type="entry name" value="RIBOSOMAL RNA METHYLTRANSFERASE"/>
    <property type="match status" value="1"/>
</dbReference>
<accession>A0A165P9E5</accession>
<evidence type="ECO:0000256" key="4">
    <source>
        <dbReference type="ARBA" id="ARBA00022679"/>
    </source>
</evidence>
<dbReference type="SUPFAM" id="SSF53335">
    <property type="entry name" value="S-adenosyl-L-methionine-dependent methyltransferases"/>
    <property type="match status" value="1"/>
</dbReference>
<dbReference type="InParanoid" id="A0A165P9E5"/>
<evidence type="ECO:0000259" key="9">
    <source>
        <dbReference type="Pfam" id="PF01728"/>
    </source>
</evidence>
<proteinExistence type="inferred from homology"/>
<dbReference type="STRING" id="1314782.A0A165P9E5"/>
<dbReference type="PIRSF" id="PIRSF005461">
    <property type="entry name" value="23S_rRNA_mtase"/>
    <property type="match status" value="1"/>
</dbReference>
<feature type="domain" description="Ribosomal RNA methyltransferase FtsJ" evidence="9">
    <location>
        <begin position="40"/>
        <end position="254"/>
    </location>
</feature>
<evidence type="ECO:0000313" key="11">
    <source>
        <dbReference type="Proteomes" id="UP000076761"/>
    </source>
</evidence>
<dbReference type="EMBL" id="KV425616">
    <property type="protein sequence ID" value="KZT20708.1"/>
    <property type="molecule type" value="Genomic_DNA"/>
</dbReference>
<evidence type="ECO:0000256" key="6">
    <source>
        <dbReference type="ARBA" id="ARBA00041184"/>
    </source>
</evidence>
<dbReference type="InterPro" id="IPR029063">
    <property type="entry name" value="SAM-dependent_MTases_sf"/>
</dbReference>
<dbReference type="GO" id="GO:0008650">
    <property type="term" value="F:rRNA (uridine-2'-O-)-methyltransferase activity"/>
    <property type="evidence" value="ECO:0007669"/>
    <property type="project" value="TreeGrafter"/>
</dbReference>
<evidence type="ECO:0000256" key="7">
    <source>
        <dbReference type="PIRSR" id="PIRSR005461-1"/>
    </source>
</evidence>
<keyword evidence="2" id="KW-0698">rRNA processing</keyword>
<dbReference type="InterPro" id="IPR050082">
    <property type="entry name" value="RNA_methyltr_RlmE"/>
</dbReference>
<sequence length="263" mass="29038">MPFRPTLPSLQPKSSSSTNWLSRQSRDPYVKQRLSHPALYRSRSAFKLLELDQKYGGFLSKPDVRAVVDLGAAPGGWSQVVAGKMGFDALDEDTTELAKEESSIPGRTKEKTIIAVDLLRMTPIPGVQILQGDMLSLRTAAQIKNFLSRPGNPEGKADVILSDMAANMTGNKIADSESSLDICNAVFAFTKDHLRTEKTVARRKAGVLVLKHFAHPLMTGFRKEYLDPHFTNVAYVKPDSSRAQSSEGYWVCMGWKGLHQGES</sequence>
<evidence type="ECO:0000256" key="2">
    <source>
        <dbReference type="ARBA" id="ARBA00022552"/>
    </source>
</evidence>
<evidence type="ECO:0000313" key="10">
    <source>
        <dbReference type="EMBL" id="KZT20708.1"/>
    </source>
</evidence>
<feature type="active site" description="Proton acceptor" evidence="7">
    <location>
        <position position="211"/>
    </location>
</feature>
<dbReference type="Gene3D" id="3.40.50.150">
    <property type="entry name" value="Vaccinia Virus protein VP39"/>
    <property type="match status" value="1"/>
</dbReference>
<dbReference type="Proteomes" id="UP000076761">
    <property type="component" value="Unassembled WGS sequence"/>
</dbReference>
<dbReference type="Pfam" id="PF01728">
    <property type="entry name" value="FtsJ"/>
    <property type="match status" value="1"/>
</dbReference>
<keyword evidence="3 10" id="KW-0489">Methyltransferase</keyword>
<dbReference type="InterPro" id="IPR015507">
    <property type="entry name" value="rRNA-MeTfrase_E"/>
</dbReference>
<keyword evidence="4 10" id="KW-0808">Transferase</keyword>
<evidence type="ECO:0000256" key="8">
    <source>
        <dbReference type="SAM" id="MobiDB-lite"/>
    </source>
</evidence>
<keyword evidence="5 7" id="KW-0949">S-adenosyl-L-methionine</keyword>
<name>A0A165P9E5_9AGAM</name>
<feature type="compositionally biased region" description="Polar residues" evidence="8">
    <location>
        <begin position="8"/>
        <end position="23"/>
    </location>
</feature>
<dbReference type="AlphaFoldDB" id="A0A165P9E5"/>
<comment type="similarity">
    <text evidence="1">Belongs to the class I-like SAM-binding methyltransferase superfamily. RNA methyltransferase RlmE family.</text>
</comment>
<keyword evidence="11" id="KW-1185">Reference proteome</keyword>
<evidence type="ECO:0000256" key="5">
    <source>
        <dbReference type="ARBA" id="ARBA00022691"/>
    </source>
</evidence>
<dbReference type="PANTHER" id="PTHR10920:SF18">
    <property type="entry name" value="RRNA METHYLTRANSFERASE 2, MITOCHONDRIAL"/>
    <property type="match status" value="1"/>
</dbReference>
<feature type="region of interest" description="Disordered" evidence="8">
    <location>
        <begin position="1"/>
        <end position="26"/>
    </location>
</feature>
<reference evidence="10 11" key="1">
    <citation type="journal article" date="2016" name="Mol. Biol. Evol.">
        <title>Comparative Genomics of Early-Diverging Mushroom-Forming Fungi Provides Insights into the Origins of Lignocellulose Decay Capabilities.</title>
        <authorList>
            <person name="Nagy L.G."/>
            <person name="Riley R."/>
            <person name="Tritt A."/>
            <person name="Adam C."/>
            <person name="Daum C."/>
            <person name="Floudas D."/>
            <person name="Sun H."/>
            <person name="Yadav J.S."/>
            <person name="Pangilinan J."/>
            <person name="Larsson K.H."/>
            <person name="Matsuura K."/>
            <person name="Barry K."/>
            <person name="Labutti K."/>
            <person name="Kuo R."/>
            <person name="Ohm R.A."/>
            <person name="Bhattacharya S.S."/>
            <person name="Shirouzu T."/>
            <person name="Yoshinaga Y."/>
            <person name="Martin F.M."/>
            <person name="Grigoriev I.V."/>
            <person name="Hibbett D.S."/>
        </authorList>
    </citation>
    <scope>NUCLEOTIDE SEQUENCE [LARGE SCALE GENOMIC DNA]</scope>
    <source>
        <strain evidence="10 11">HHB14362 ss-1</strain>
    </source>
</reference>
<dbReference type="GO" id="GO:0005739">
    <property type="term" value="C:mitochondrion"/>
    <property type="evidence" value="ECO:0007669"/>
    <property type="project" value="TreeGrafter"/>
</dbReference>